<name>A0A2T7PJT0_POMCA</name>
<comment type="caution">
    <text evidence="1">The sequence shown here is derived from an EMBL/GenBank/DDBJ whole genome shotgun (WGS) entry which is preliminary data.</text>
</comment>
<organism evidence="1 2">
    <name type="scientific">Pomacea canaliculata</name>
    <name type="common">Golden apple snail</name>
    <dbReference type="NCBI Taxonomy" id="400727"/>
    <lineage>
        <taxon>Eukaryota</taxon>
        <taxon>Metazoa</taxon>
        <taxon>Spiralia</taxon>
        <taxon>Lophotrochozoa</taxon>
        <taxon>Mollusca</taxon>
        <taxon>Gastropoda</taxon>
        <taxon>Caenogastropoda</taxon>
        <taxon>Architaenioglossa</taxon>
        <taxon>Ampullarioidea</taxon>
        <taxon>Ampullariidae</taxon>
        <taxon>Pomacea</taxon>
    </lineage>
</organism>
<sequence length="143" mass="15900">MGQAGVVVKHTKALCALGLGWEVEPGPPNVAWEHNIDSDWRGRQVTMARLLSPEYSHRQIALWFLADLRRWPYLLAFRTSCSHRMLVLTARNDGASMAEEGCGMVVDRGECTDVSSYLLTMTTFGGLQASLRRLSSPRLPPSL</sequence>
<evidence type="ECO:0000313" key="2">
    <source>
        <dbReference type="Proteomes" id="UP000245119"/>
    </source>
</evidence>
<keyword evidence="2" id="KW-1185">Reference proteome</keyword>
<evidence type="ECO:0000313" key="1">
    <source>
        <dbReference type="EMBL" id="PVD33685.1"/>
    </source>
</evidence>
<accession>A0A2T7PJT0</accession>
<protein>
    <submittedName>
        <fullName evidence="1">Uncharacterized protein</fullName>
    </submittedName>
</protein>
<gene>
    <name evidence="1" type="ORF">C0Q70_04943</name>
</gene>
<dbReference type="AlphaFoldDB" id="A0A2T7PJT0"/>
<dbReference type="EMBL" id="PZQS01000003">
    <property type="protein sequence ID" value="PVD33685.1"/>
    <property type="molecule type" value="Genomic_DNA"/>
</dbReference>
<dbReference type="Proteomes" id="UP000245119">
    <property type="component" value="Linkage Group LG3"/>
</dbReference>
<proteinExistence type="predicted"/>
<reference evidence="1 2" key="1">
    <citation type="submission" date="2018-04" db="EMBL/GenBank/DDBJ databases">
        <title>The genome of golden apple snail Pomacea canaliculata provides insight into stress tolerance and invasive adaptation.</title>
        <authorList>
            <person name="Liu C."/>
            <person name="Liu B."/>
            <person name="Ren Y."/>
            <person name="Zhang Y."/>
            <person name="Wang H."/>
            <person name="Li S."/>
            <person name="Jiang F."/>
            <person name="Yin L."/>
            <person name="Zhang G."/>
            <person name="Qian W."/>
            <person name="Fan W."/>
        </authorList>
    </citation>
    <scope>NUCLEOTIDE SEQUENCE [LARGE SCALE GENOMIC DNA]</scope>
    <source>
        <strain evidence="1">SZHN2017</strain>
        <tissue evidence="1">Muscle</tissue>
    </source>
</reference>